<dbReference type="SUPFAM" id="SSF48264">
    <property type="entry name" value="Cytochrome P450"/>
    <property type="match status" value="1"/>
</dbReference>
<dbReference type="InterPro" id="IPR002401">
    <property type="entry name" value="Cyt_P450_E_grp-I"/>
</dbReference>
<comment type="pathway">
    <text evidence="2">Secondary metabolite biosynthesis.</text>
</comment>
<reference evidence="11" key="1">
    <citation type="submission" date="2023-03" db="EMBL/GenBank/DDBJ databases">
        <title>Massive genome expansion in bonnet fungi (Mycena s.s.) driven by repeated elements and novel gene families across ecological guilds.</title>
        <authorList>
            <consortium name="Lawrence Berkeley National Laboratory"/>
            <person name="Harder C.B."/>
            <person name="Miyauchi S."/>
            <person name="Viragh M."/>
            <person name="Kuo A."/>
            <person name="Thoen E."/>
            <person name="Andreopoulos B."/>
            <person name="Lu D."/>
            <person name="Skrede I."/>
            <person name="Drula E."/>
            <person name="Henrissat B."/>
            <person name="Morin E."/>
            <person name="Kohler A."/>
            <person name="Barry K."/>
            <person name="LaButti K."/>
            <person name="Morin E."/>
            <person name="Salamov A."/>
            <person name="Lipzen A."/>
            <person name="Mereny Z."/>
            <person name="Hegedus B."/>
            <person name="Baldrian P."/>
            <person name="Stursova M."/>
            <person name="Weitz H."/>
            <person name="Taylor A."/>
            <person name="Grigoriev I.V."/>
            <person name="Nagy L.G."/>
            <person name="Martin F."/>
            <person name="Kauserud H."/>
        </authorList>
    </citation>
    <scope>NUCLEOTIDE SEQUENCE</scope>
    <source>
        <strain evidence="11">9284</strain>
    </source>
</reference>
<dbReference type="EMBL" id="JARKIF010000010">
    <property type="protein sequence ID" value="KAJ7628886.1"/>
    <property type="molecule type" value="Genomic_DNA"/>
</dbReference>
<name>A0AAD7BS38_9AGAR</name>
<evidence type="ECO:0000256" key="10">
    <source>
        <dbReference type="RuleBase" id="RU000461"/>
    </source>
</evidence>
<dbReference type="GO" id="GO:0020037">
    <property type="term" value="F:heme binding"/>
    <property type="evidence" value="ECO:0007669"/>
    <property type="project" value="InterPro"/>
</dbReference>
<organism evidence="11 12">
    <name type="scientific">Roridomyces roridus</name>
    <dbReference type="NCBI Taxonomy" id="1738132"/>
    <lineage>
        <taxon>Eukaryota</taxon>
        <taxon>Fungi</taxon>
        <taxon>Dikarya</taxon>
        <taxon>Basidiomycota</taxon>
        <taxon>Agaricomycotina</taxon>
        <taxon>Agaricomycetes</taxon>
        <taxon>Agaricomycetidae</taxon>
        <taxon>Agaricales</taxon>
        <taxon>Marasmiineae</taxon>
        <taxon>Mycenaceae</taxon>
        <taxon>Roridomyces</taxon>
    </lineage>
</organism>
<comment type="cofactor">
    <cofactor evidence="1 9">
        <name>heme</name>
        <dbReference type="ChEBI" id="CHEBI:30413"/>
    </cofactor>
</comment>
<dbReference type="InterPro" id="IPR036396">
    <property type="entry name" value="Cyt_P450_sf"/>
</dbReference>
<evidence type="ECO:0000256" key="8">
    <source>
        <dbReference type="ARBA" id="ARBA00023033"/>
    </source>
</evidence>
<evidence type="ECO:0000256" key="4">
    <source>
        <dbReference type="ARBA" id="ARBA00022617"/>
    </source>
</evidence>
<dbReference type="PRINTS" id="PR00463">
    <property type="entry name" value="EP450I"/>
</dbReference>
<evidence type="ECO:0000256" key="7">
    <source>
        <dbReference type="ARBA" id="ARBA00023004"/>
    </source>
</evidence>
<protein>
    <submittedName>
        <fullName evidence="11">Cytochrome P450</fullName>
    </submittedName>
</protein>
<gene>
    <name evidence="11" type="ORF">FB45DRAFT_1059555</name>
</gene>
<proteinExistence type="inferred from homology"/>
<dbReference type="GO" id="GO:0016705">
    <property type="term" value="F:oxidoreductase activity, acting on paired donors, with incorporation or reduction of molecular oxygen"/>
    <property type="evidence" value="ECO:0007669"/>
    <property type="project" value="InterPro"/>
</dbReference>
<comment type="similarity">
    <text evidence="3 10">Belongs to the cytochrome P450 family.</text>
</comment>
<comment type="caution">
    <text evidence="11">The sequence shown here is derived from an EMBL/GenBank/DDBJ whole genome shotgun (WGS) entry which is preliminary data.</text>
</comment>
<dbReference type="InterPro" id="IPR050364">
    <property type="entry name" value="Cytochrome_P450_fung"/>
</dbReference>
<sequence length="538" mass="60527">MISSFASILAAGAVVLLSVLWMSRTYSSLQNRLPPGPRGLPLLGNLLQIPRKHLATYFRRLCEQHCEYPAMDSTPLLTLQKPIILIGNIELARAILDKRSAKFSARFAPPLYRYVDPAQVYWAFVSGKTNFIGRKLTAGVMNGVRAGETDLVLQLETLIYMTQLLEDRGAKWFHGVDRSTASTVLTVVFGLHCPTGEEPELKEVISSLHELLSLLVPSASIINALPFLDMIPGPMPWRVRATAFRKREDAIYQKLVNEAVSGRAAGMNTWAAAFASEDKPEGDQRQLLNIFSNAAIETTASSIKTFVLACMLFPEWIPRAQAELDAVVGFDRLPTLKDRPFLPFLDAVVRETLRWRPAGRLGVPHQSTADDVVRYKGEEYYIPKGSLVFAVTWAIEHDRSKFANPDMFRPERFLDEEGQLKSQYDTSAFGFGRRGCPGSPFAERSMWITIAMMLWTFNIRKSDKPDPKTGLPFNYTADNSAFSGELTTEPFEFPAVFEPRSMHHEQVVTQEWMGCEKDLNVLLPQHKIRSIYLSPLHN</sequence>
<evidence type="ECO:0000256" key="3">
    <source>
        <dbReference type="ARBA" id="ARBA00010617"/>
    </source>
</evidence>
<dbReference type="PANTHER" id="PTHR46300">
    <property type="entry name" value="P450, PUTATIVE (EUROFUNG)-RELATED-RELATED"/>
    <property type="match status" value="1"/>
</dbReference>
<evidence type="ECO:0000256" key="9">
    <source>
        <dbReference type="PIRSR" id="PIRSR602401-1"/>
    </source>
</evidence>
<evidence type="ECO:0000313" key="11">
    <source>
        <dbReference type="EMBL" id="KAJ7628886.1"/>
    </source>
</evidence>
<keyword evidence="7 9" id="KW-0408">Iron</keyword>
<dbReference type="Proteomes" id="UP001221142">
    <property type="component" value="Unassembled WGS sequence"/>
</dbReference>
<dbReference type="InterPro" id="IPR001128">
    <property type="entry name" value="Cyt_P450"/>
</dbReference>
<dbReference type="AlphaFoldDB" id="A0AAD7BS38"/>
<evidence type="ECO:0000256" key="5">
    <source>
        <dbReference type="ARBA" id="ARBA00022723"/>
    </source>
</evidence>
<keyword evidence="4 9" id="KW-0349">Heme</keyword>
<keyword evidence="5 9" id="KW-0479">Metal-binding</keyword>
<feature type="binding site" description="axial binding residue" evidence="9">
    <location>
        <position position="436"/>
    </location>
    <ligand>
        <name>heme</name>
        <dbReference type="ChEBI" id="CHEBI:30413"/>
    </ligand>
    <ligandPart>
        <name>Fe</name>
        <dbReference type="ChEBI" id="CHEBI:18248"/>
    </ligandPart>
</feature>
<keyword evidence="12" id="KW-1185">Reference proteome</keyword>
<keyword evidence="8 10" id="KW-0503">Monooxygenase</keyword>
<evidence type="ECO:0000313" key="12">
    <source>
        <dbReference type="Proteomes" id="UP001221142"/>
    </source>
</evidence>
<dbReference type="GO" id="GO:0005506">
    <property type="term" value="F:iron ion binding"/>
    <property type="evidence" value="ECO:0007669"/>
    <property type="project" value="InterPro"/>
</dbReference>
<evidence type="ECO:0000256" key="2">
    <source>
        <dbReference type="ARBA" id="ARBA00005179"/>
    </source>
</evidence>
<dbReference type="PANTHER" id="PTHR46300:SF6">
    <property type="entry name" value="CYTOCHROME P450 2C30"/>
    <property type="match status" value="1"/>
</dbReference>
<evidence type="ECO:0000256" key="6">
    <source>
        <dbReference type="ARBA" id="ARBA00023002"/>
    </source>
</evidence>
<keyword evidence="6 10" id="KW-0560">Oxidoreductase</keyword>
<dbReference type="Gene3D" id="1.10.630.10">
    <property type="entry name" value="Cytochrome P450"/>
    <property type="match status" value="1"/>
</dbReference>
<dbReference type="PROSITE" id="PS00086">
    <property type="entry name" value="CYTOCHROME_P450"/>
    <property type="match status" value="1"/>
</dbReference>
<evidence type="ECO:0000256" key="1">
    <source>
        <dbReference type="ARBA" id="ARBA00001971"/>
    </source>
</evidence>
<dbReference type="PRINTS" id="PR00385">
    <property type="entry name" value="P450"/>
</dbReference>
<accession>A0AAD7BS38</accession>
<dbReference type="InterPro" id="IPR017972">
    <property type="entry name" value="Cyt_P450_CS"/>
</dbReference>
<dbReference type="GO" id="GO:0004497">
    <property type="term" value="F:monooxygenase activity"/>
    <property type="evidence" value="ECO:0007669"/>
    <property type="project" value="UniProtKB-KW"/>
</dbReference>
<dbReference type="Pfam" id="PF00067">
    <property type="entry name" value="p450"/>
    <property type="match status" value="1"/>
</dbReference>